<feature type="transmembrane region" description="Helical" evidence="8">
    <location>
        <begin position="393"/>
        <end position="411"/>
    </location>
</feature>
<feature type="transmembrane region" description="Helical" evidence="8">
    <location>
        <begin position="143"/>
        <end position="162"/>
    </location>
</feature>
<dbReference type="PRINTS" id="PR00175">
    <property type="entry name" value="NAALASMPORT"/>
</dbReference>
<evidence type="ECO:0000256" key="6">
    <source>
        <dbReference type="ARBA" id="ARBA00022989"/>
    </source>
</evidence>
<proteinExistence type="inferred from homology"/>
<feature type="transmembrane region" description="Helical" evidence="8">
    <location>
        <begin position="417"/>
        <end position="438"/>
    </location>
</feature>
<sequence length="477" mass="51117">MSFIETAITTVNNLIWSTPMIVICLLAGVYFSIRMKFPQLRLLKHTFGLLVHGETDENGITPFQAFATTVGARVGMGNIAGVATAIYFSGPGAVFWMWLLALIGSASSFVECALAQAYKSKDGGQYTGGPAYYIEKGLKCKPYGIAFAIAAILGPGLFMPGVQTYSVASTVSEAFSVGMTPVTIVFCIIVAIVICGGIKRIGRIAEVIAPFMCAVYLIMTIIILVLFADRIPTVFAMIFKSAFGFEQAFAGIMGSTIAWGIKRGVYSNEAGQGSGAIVAASASCKHPAEQGLIQSLSVIIDTLLVCTCSALIILLTETYNVVDASGSFIVSNVPDVEYGILWAQNALVNGLGANWVGQVLSAIVVLFVFTSLLGYYYQAESNVTYIFKNSKTAIWVFRVIFILSNLAGVVVTNDTIWTMGDLGCGLMTWLNVIAILLLSTKGIRLLKDYEEKLKSGKEMSFDPAAVGIEDKDGVWSK</sequence>
<evidence type="ECO:0000256" key="5">
    <source>
        <dbReference type="ARBA" id="ARBA00022692"/>
    </source>
</evidence>
<keyword evidence="3 8" id="KW-0813">Transport</keyword>
<organism evidence="9 10">
    <name type="scientific">Anaerotignum lactatifermentans</name>
    <dbReference type="NCBI Taxonomy" id="160404"/>
    <lineage>
        <taxon>Bacteria</taxon>
        <taxon>Bacillati</taxon>
        <taxon>Bacillota</taxon>
        <taxon>Clostridia</taxon>
        <taxon>Lachnospirales</taxon>
        <taxon>Anaerotignaceae</taxon>
        <taxon>Anaerotignum</taxon>
    </lineage>
</organism>
<keyword evidence="5 8" id="KW-0812">Transmembrane</keyword>
<keyword evidence="4 8" id="KW-1003">Cell membrane</keyword>
<feature type="transmembrane region" description="Helical" evidence="8">
    <location>
        <begin position="207"/>
        <end position="228"/>
    </location>
</feature>
<reference evidence="9 10" key="1">
    <citation type="journal article" date="2021" name="Sci. Rep.">
        <title>The distribution of antibiotic resistance genes in chicken gut microbiota commensals.</title>
        <authorList>
            <person name="Juricova H."/>
            <person name="Matiasovicova J."/>
            <person name="Kubasova T."/>
            <person name="Cejkova D."/>
            <person name="Rychlik I."/>
        </authorList>
    </citation>
    <scope>NUCLEOTIDE SEQUENCE [LARGE SCALE GENOMIC DNA]</scope>
    <source>
        <strain evidence="9 10">An431b</strain>
    </source>
</reference>
<gene>
    <name evidence="9" type="ORF">H9X83_02175</name>
</gene>
<keyword evidence="7 8" id="KW-0472">Membrane</keyword>
<evidence type="ECO:0000256" key="7">
    <source>
        <dbReference type="ARBA" id="ARBA00023136"/>
    </source>
</evidence>
<evidence type="ECO:0000256" key="3">
    <source>
        <dbReference type="ARBA" id="ARBA00022448"/>
    </source>
</evidence>
<dbReference type="PANTHER" id="PTHR30330:SF7">
    <property type="entry name" value="SODIUM_PROTON-DEPENDENT ALANINE CARRIER PROTEIN YRBD-RELATED"/>
    <property type="match status" value="1"/>
</dbReference>
<dbReference type="EMBL" id="JACSNV010000002">
    <property type="protein sequence ID" value="MBM6876966.1"/>
    <property type="molecule type" value="Genomic_DNA"/>
</dbReference>
<feature type="transmembrane region" description="Helical" evidence="8">
    <location>
        <begin position="174"/>
        <end position="195"/>
    </location>
</feature>
<dbReference type="Pfam" id="PF01235">
    <property type="entry name" value="Na_Ala_symp"/>
    <property type="match status" value="1"/>
</dbReference>
<accession>A0ABS2G690</accession>
<dbReference type="NCBIfam" id="TIGR00835">
    <property type="entry name" value="agcS"/>
    <property type="match status" value="1"/>
</dbReference>
<name>A0ABS2G690_9FIRM</name>
<evidence type="ECO:0000256" key="8">
    <source>
        <dbReference type="RuleBase" id="RU363064"/>
    </source>
</evidence>
<keyword evidence="6 8" id="KW-1133">Transmembrane helix</keyword>
<evidence type="ECO:0000313" key="10">
    <source>
        <dbReference type="Proteomes" id="UP000729290"/>
    </source>
</evidence>
<dbReference type="PANTHER" id="PTHR30330">
    <property type="entry name" value="AGSS FAMILY TRANSPORTER, SODIUM-ALANINE"/>
    <property type="match status" value="1"/>
</dbReference>
<dbReference type="InterPro" id="IPR001463">
    <property type="entry name" value="Na/Ala_symport"/>
</dbReference>
<comment type="subcellular location">
    <subcellularLocation>
        <location evidence="1 8">Cell membrane</location>
        <topology evidence="1 8">Multi-pass membrane protein</topology>
    </subcellularLocation>
</comment>
<keyword evidence="8" id="KW-0769">Symport</keyword>
<feature type="transmembrane region" description="Helical" evidence="8">
    <location>
        <begin position="355"/>
        <end position="377"/>
    </location>
</feature>
<dbReference type="Proteomes" id="UP000729290">
    <property type="component" value="Unassembled WGS sequence"/>
</dbReference>
<feature type="transmembrane region" description="Helical" evidence="8">
    <location>
        <begin position="14"/>
        <end position="33"/>
    </location>
</feature>
<dbReference type="Gene3D" id="1.20.1740.10">
    <property type="entry name" value="Amino acid/polyamine transporter I"/>
    <property type="match status" value="1"/>
</dbReference>
<feature type="transmembrane region" description="Helical" evidence="8">
    <location>
        <begin position="295"/>
        <end position="315"/>
    </location>
</feature>
<evidence type="ECO:0000256" key="2">
    <source>
        <dbReference type="ARBA" id="ARBA00009261"/>
    </source>
</evidence>
<feature type="transmembrane region" description="Helical" evidence="8">
    <location>
        <begin position="95"/>
        <end position="115"/>
    </location>
</feature>
<evidence type="ECO:0000256" key="4">
    <source>
        <dbReference type="ARBA" id="ARBA00022475"/>
    </source>
</evidence>
<evidence type="ECO:0000313" key="9">
    <source>
        <dbReference type="EMBL" id="MBM6876966.1"/>
    </source>
</evidence>
<feature type="transmembrane region" description="Helical" evidence="8">
    <location>
        <begin position="234"/>
        <end position="259"/>
    </location>
</feature>
<comment type="similarity">
    <text evidence="2 8">Belongs to the alanine or glycine:cation symporter (AGCS) (TC 2.A.25) family.</text>
</comment>
<dbReference type="RefSeq" id="WP_205133159.1">
    <property type="nucleotide sequence ID" value="NZ_JACSNT010000004.1"/>
</dbReference>
<comment type="caution">
    <text evidence="9">The sequence shown here is derived from an EMBL/GenBank/DDBJ whole genome shotgun (WGS) entry which is preliminary data.</text>
</comment>
<keyword evidence="10" id="KW-1185">Reference proteome</keyword>
<protein>
    <submittedName>
        <fullName evidence="9">Alanine:cation symporter family protein</fullName>
    </submittedName>
</protein>
<evidence type="ECO:0000256" key="1">
    <source>
        <dbReference type="ARBA" id="ARBA00004651"/>
    </source>
</evidence>